<sequence>MVYFKKQSSKYYLYLRKFRNKSDCEKVIVSIRS</sequence>
<gene>
    <name evidence="1" type="ORF">T11_1802</name>
</gene>
<comment type="caution">
    <text evidence="1">The sequence shown here is derived from an EMBL/GenBank/DDBJ whole genome shotgun (WGS) entry which is preliminary data.</text>
</comment>
<organism evidence="1 2">
    <name type="scientific">Trichinella zimbabwensis</name>
    <dbReference type="NCBI Taxonomy" id="268475"/>
    <lineage>
        <taxon>Eukaryota</taxon>
        <taxon>Metazoa</taxon>
        <taxon>Ecdysozoa</taxon>
        <taxon>Nematoda</taxon>
        <taxon>Enoplea</taxon>
        <taxon>Dorylaimia</taxon>
        <taxon>Trichinellida</taxon>
        <taxon>Trichinellidae</taxon>
        <taxon>Trichinella</taxon>
    </lineage>
</organism>
<name>A0A0V1G9K4_9BILA</name>
<accession>A0A0V1G9K4</accession>
<dbReference type="AlphaFoldDB" id="A0A0V1G9K4"/>
<reference evidence="1 2" key="1">
    <citation type="submission" date="2015-01" db="EMBL/GenBank/DDBJ databases">
        <title>Evolution of Trichinella species and genotypes.</title>
        <authorList>
            <person name="Korhonen P.K."/>
            <person name="Edoardo P."/>
            <person name="Giuseppe L.R."/>
            <person name="Gasser R.B."/>
        </authorList>
    </citation>
    <scope>NUCLEOTIDE SEQUENCE [LARGE SCALE GENOMIC DNA]</scope>
    <source>
        <strain evidence="1">ISS1029</strain>
    </source>
</reference>
<evidence type="ECO:0000313" key="2">
    <source>
        <dbReference type="Proteomes" id="UP000055024"/>
    </source>
</evidence>
<dbReference type="Proteomes" id="UP000055024">
    <property type="component" value="Unassembled WGS sequence"/>
</dbReference>
<protein>
    <submittedName>
        <fullName evidence="1">Uncharacterized protein</fullName>
    </submittedName>
</protein>
<dbReference type="EMBL" id="JYDP01004518">
    <property type="protein sequence ID" value="KRY94821.1"/>
    <property type="molecule type" value="Genomic_DNA"/>
</dbReference>
<keyword evidence="2" id="KW-1185">Reference proteome</keyword>
<evidence type="ECO:0000313" key="1">
    <source>
        <dbReference type="EMBL" id="KRY94821.1"/>
    </source>
</evidence>
<proteinExistence type="predicted"/>